<evidence type="ECO:0000313" key="1">
    <source>
        <dbReference type="EMBL" id="WOC31193.1"/>
    </source>
</evidence>
<keyword evidence="2" id="KW-1185">Reference proteome</keyword>
<name>A0AA97D8W3_9FIRM</name>
<sequence>MVSITQAVLHILDTNIDFPVLSDTLLTLDPETEAFLSSHIEHLYASDDCKLCHFIPGSKFQTAAAHCEEQFLAFSRETAGTIFTVLKQNPDIPAGDLLFACAEIEEEPYLVLLKLNYRDSYIHACSCPDGNEHSNAILRQRITLPQPKAKPDEGALIALKQDEVRLLEKRYEIDGKKRCYLSEQILECSFGISEKQKLDAVQKAVETVNEKFYENKQEIKAHVAAVLCEQAENDDAATLENLCDSIYEDPPAEVKEEFSRAVAQKNLQMSDTVHVSPTAANRMKKQSFKAENGIEIKIPLEVYHSGDGVQFIHNPDGTVSLLIQGIRL</sequence>
<dbReference type="Proteomes" id="UP001300604">
    <property type="component" value="Chromosome"/>
</dbReference>
<reference evidence="2" key="2">
    <citation type="submission" date="2024-06" db="EMBL/GenBank/DDBJ databases">
        <title>Caproicibacterium argilliputei sp. nov, a novel caproic acid producing anaerobic bacterium isolated from pit mud.</title>
        <authorList>
            <person name="Zeng C."/>
        </authorList>
    </citation>
    <scope>NUCLEOTIDE SEQUENCE [LARGE SCALE GENOMIC DNA]</scope>
    <source>
        <strain evidence="2">ZCY20-5</strain>
    </source>
</reference>
<accession>A0AA97D8W3</accession>
<organism evidence="1 2">
    <name type="scientific">Caproicibacterium argilliputei</name>
    <dbReference type="NCBI Taxonomy" id="3030016"/>
    <lineage>
        <taxon>Bacteria</taxon>
        <taxon>Bacillati</taxon>
        <taxon>Bacillota</taxon>
        <taxon>Clostridia</taxon>
        <taxon>Eubacteriales</taxon>
        <taxon>Oscillospiraceae</taxon>
        <taxon>Caproicibacterium</taxon>
    </lineage>
</organism>
<evidence type="ECO:0000313" key="2">
    <source>
        <dbReference type="Proteomes" id="UP001300604"/>
    </source>
</evidence>
<reference evidence="1 2" key="1">
    <citation type="submission" date="2024-06" db="EMBL/GenBank/DDBJ databases">
        <title>Caproicibacterium argilliputei sp. nov, a novel caproic acid producing anaerobic bacterium isolated from pit mud.</title>
        <authorList>
            <person name="Xia S."/>
        </authorList>
    </citation>
    <scope>NUCLEOTIDE SEQUENCE [LARGE SCALE GENOMIC DNA]</scope>
    <source>
        <strain evidence="1 2">ZCY20-5</strain>
    </source>
</reference>
<dbReference type="RefSeq" id="WP_275844002.1">
    <property type="nucleotide sequence ID" value="NZ_CP135996.1"/>
</dbReference>
<dbReference type="AlphaFoldDB" id="A0AA97D8W3"/>
<gene>
    <name evidence="1" type="ORF">PXC00_08130</name>
</gene>
<reference evidence="2" key="3">
    <citation type="submission" date="2024-06" db="EMBL/GenBank/DDBJ databases">
        <authorList>
            <person name="Zeng C."/>
        </authorList>
    </citation>
    <scope>NUCLEOTIDE SEQUENCE [LARGE SCALE GENOMIC DNA]</scope>
    <source>
        <strain evidence="2">ZCY20-5</strain>
    </source>
</reference>
<proteinExistence type="predicted"/>
<dbReference type="EMBL" id="CP135996">
    <property type="protein sequence ID" value="WOC31193.1"/>
    <property type="molecule type" value="Genomic_DNA"/>
</dbReference>
<dbReference type="InterPro" id="IPR007358">
    <property type="entry name" value="Nucleoid_associated_NdpA"/>
</dbReference>
<dbReference type="Pfam" id="PF04245">
    <property type="entry name" value="NA37"/>
    <property type="match status" value="1"/>
</dbReference>
<dbReference type="GO" id="GO:0009295">
    <property type="term" value="C:nucleoid"/>
    <property type="evidence" value="ECO:0007669"/>
    <property type="project" value="InterPro"/>
</dbReference>
<protein>
    <submittedName>
        <fullName evidence="1">Nucleoid-associated protein</fullName>
    </submittedName>
</protein>
<dbReference type="KEGG" id="carl:PXC00_08130"/>